<dbReference type="EMBL" id="CANHGI010000006">
    <property type="protein sequence ID" value="CAI5453947.1"/>
    <property type="molecule type" value="Genomic_DNA"/>
</dbReference>
<name>A0A9P1IZ75_9PELO</name>
<dbReference type="AlphaFoldDB" id="A0A9P1IZ75"/>
<sequence>MIKKQFVMQINFFLTGNHFYGIGTPNEAHQEDQFGMTFFDVRNQYVLLSKILNAFVLLILNKNNSTWILEHFNDLPQIASSTTILDVLRFCDQVL</sequence>
<evidence type="ECO:0000313" key="2">
    <source>
        <dbReference type="Proteomes" id="UP001152747"/>
    </source>
</evidence>
<keyword evidence="2" id="KW-1185">Reference proteome</keyword>
<evidence type="ECO:0000313" key="1">
    <source>
        <dbReference type="EMBL" id="CAI5453947.1"/>
    </source>
</evidence>
<accession>A0A9P1IZ75</accession>
<proteinExistence type="predicted"/>
<comment type="caution">
    <text evidence="1">The sequence shown here is derived from an EMBL/GenBank/DDBJ whole genome shotgun (WGS) entry which is preliminary data.</text>
</comment>
<gene>
    <name evidence="1" type="ORF">CAMP_LOCUS16584</name>
</gene>
<dbReference type="Proteomes" id="UP001152747">
    <property type="component" value="Unassembled WGS sequence"/>
</dbReference>
<protein>
    <submittedName>
        <fullName evidence="1">Uncharacterized protein</fullName>
    </submittedName>
</protein>
<organism evidence="1 2">
    <name type="scientific">Caenorhabditis angaria</name>
    <dbReference type="NCBI Taxonomy" id="860376"/>
    <lineage>
        <taxon>Eukaryota</taxon>
        <taxon>Metazoa</taxon>
        <taxon>Ecdysozoa</taxon>
        <taxon>Nematoda</taxon>
        <taxon>Chromadorea</taxon>
        <taxon>Rhabditida</taxon>
        <taxon>Rhabditina</taxon>
        <taxon>Rhabditomorpha</taxon>
        <taxon>Rhabditoidea</taxon>
        <taxon>Rhabditidae</taxon>
        <taxon>Peloderinae</taxon>
        <taxon>Caenorhabditis</taxon>
    </lineage>
</organism>
<reference evidence="1" key="1">
    <citation type="submission" date="2022-11" db="EMBL/GenBank/DDBJ databases">
        <authorList>
            <person name="Kikuchi T."/>
        </authorList>
    </citation>
    <scope>NUCLEOTIDE SEQUENCE</scope>
    <source>
        <strain evidence="1">PS1010</strain>
    </source>
</reference>